<dbReference type="PANTHER" id="PTHR47153:SF2">
    <property type="entry name" value="LACTATE UTILIZATION PROTEIN B"/>
    <property type="match status" value="1"/>
</dbReference>
<sequence length="154" mass="18019">MSHPELAEKFAANVERMKWHDKALWFVRVKRDNQSKSLDEWEELRNTADKIKSHTLSHLDEYLEQFEKNALARGIRVHWAKDAKEHNEIVLDILRSNGAKMIVKSKSMLTEECHLNPYLEEHGIEVVDTDLGERIVQLRKEPPSHIVLPAIHLK</sequence>
<name>A0A2D3W3Q6_9BACT</name>
<comment type="caution">
    <text evidence="2">The sequence shown here is derived from an EMBL/GenBank/DDBJ whole genome shotgun (WGS) entry which is preliminary data.</text>
</comment>
<dbReference type="PANTHER" id="PTHR47153">
    <property type="entry name" value="LACTATE UTILIZATION PROTEIN B"/>
    <property type="match status" value="1"/>
</dbReference>
<feature type="domain" description="LUD" evidence="1">
    <location>
        <begin position="63"/>
        <end position="152"/>
    </location>
</feature>
<accession>A0A2D3W3Q6</accession>
<dbReference type="GO" id="GO:0006089">
    <property type="term" value="P:lactate metabolic process"/>
    <property type="evidence" value="ECO:0007669"/>
    <property type="project" value="InterPro"/>
</dbReference>
<dbReference type="AlphaFoldDB" id="A0A2D3W3Q6"/>
<protein>
    <submittedName>
        <fullName evidence="2">4Fe-4S ferredoxin</fullName>
    </submittedName>
</protein>
<dbReference type="Proteomes" id="UP000231638">
    <property type="component" value="Unassembled WGS sequence"/>
</dbReference>
<dbReference type="InterPro" id="IPR003741">
    <property type="entry name" value="LUD_dom"/>
</dbReference>
<evidence type="ECO:0000259" key="1">
    <source>
        <dbReference type="Pfam" id="PF02589"/>
    </source>
</evidence>
<evidence type="ECO:0000313" key="3">
    <source>
        <dbReference type="Proteomes" id="UP000231638"/>
    </source>
</evidence>
<organism evidence="2 3">
    <name type="scientific">Sulfurospirillum cavolei</name>
    <dbReference type="NCBI Taxonomy" id="366522"/>
    <lineage>
        <taxon>Bacteria</taxon>
        <taxon>Pseudomonadati</taxon>
        <taxon>Campylobacterota</taxon>
        <taxon>Epsilonproteobacteria</taxon>
        <taxon>Campylobacterales</taxon>
        <taxon>Sulfurospirillaceae</taxon>
        <taxon>Sulfurospirillum</taxon>
    </lineage>
</organism>
<gene>
    <name evidence="2" type="ORF">CFH80_07070</name>
</gene>
<dbReference type="EMBL" id="DLUG01000185">
    <property type="protein sequence ID" value="DAB36022.1"/>
    <property type="molecule type" value="Genomic_DNA"/>
</dbReference>
<evidence type="ECO:0000313" key="2">
    <source>
        <dbReference type="EMBL" id="DAB36022.1"/>
    </source>
</evidence>
<proteinExistence type="predicted"/>
<dbReference type="InterPro" id="IPR004452">
    <property type="entry name" value="LutB/LldF"/>
</dbReference>
<dbReference type="STRING" id="366522.GCA_001548055_01809"/>
<feature type="non-terminal residue" evidence="2">
    <location>
        <position position="154"/>
    </location>
</feature>
<reference evidence="2 3" key="1">
    <citation type="journal article" date="2017" name="Front. Microbiol.">
        <title>Comparative Genomic Analysis of the Class Epsilonproteobacteria and Proposed Reclassification to Epsilonbacteraeota (phyl. nov.).</title>
        <authorList>
            <person name="Waite D.W."/>
            <person name="Vanwonterghem I."/>
            <person name="Rinke C."/>
            <person name="Parks D.H."/>
            <person name="Zhang Y."/>
            <person name="Takai K."/>
            <person name="Sievert S.M."/>
            <person name="Simon J."/>
            <person name="Campbell B.J."/>
            <person name="Hanson T.E."/>
            <person name="Woyke T."/>
            <person name="Klotz M.G."/>
            <person name="Hugenholtz P."/>
        </authorList>
    </citation>
    <scope>NUCLEOTIDE SEQUENCE [LARGE SCALE GENOMIC DNA]</scope>
    <source>
        <strain evidence="2">UBA11420</strain>
    </source>
</reference>
<dbReference type="Pfam" id="PF02589">
    <property type="entry name" value="LUD_dom"/>
    <property type="match status" value="1"/>
</dbReference>